<name>A0A382U367_9ZZZZ</name>
<feature type="non-terminal residue" evidence="1">
    <location>
        <position position="119"/>
    </location>
</feature>
<sequence length="119" mass="13298">MKLSFSTYRVNCTHPFGISRSSHDYYDIVYVYLEGEGVVGRGEAAPSARYNEFTKDIINILECGISLPESMDDPIAFSNSVLPQSKGIKSLEVALSMAILDWWCQKEGISLFEYFGANP</sequence>
<evidence type="ECO:0000313" key="1">
    <source>
        <dbReference type="EMBL" id="SVD28417.1"/>
    </source>
</evidence>
<evidence type="ECO:0008006" key="2">
    <source>
        <dbReference type="Google" id="ProtNLM"/>
    </source>
</evidence>
<reference evidence="1" key="1">
    <citation type="submission" date="2018-05" db="EMBL/GenBank/DDBJ databases">
        <authorList>
            <person name="Lanie J.A."/>
            <person name="Ng W.-L."/>
            <person name="Kazmierczak K.M."/>
            <person name="Andrzejewski T.M."/>
            <person name="Davidsen T.M."/>
            <person name="Wayne K.J."/>
            <person name="Tettelin H."/>
            <person name="Glass J.I."/>
            <person name="Rusch D."/>
            <person name="Podicherti R."/>
            <person name="Tsui H.-C.T."/>
            <person name="Winkler M.E."/>
        </authorList>
    </citation>
    <scope>NUCLEOTIDE SEQUENCE</scope>
</reference>
<organism evidence="1">
    <name type="scientific">marine metagenome</name>
    <dbReference type="NCBI Taxonomy" id="408172"/>
    <lineage>
        <taxon>unclassified sequences</taxon>
        <taxon>metagenomes</taxon>
        <taxon>ecological metagenomes</taxon>
    </lineage>
</organism>
<dbReference type="EMBL" id="UINC01140962">
    <property type="protein sequence ID" value="SVD28417.1"/>
    <property type="molecule type" value="Genomic_DNA"/>
</dbReference>
<gene>
    <name evidence="1" type="ORF">METZ01_LOCUS381271</name>
</gene>
<dbReference type="AlphaFoldDB" id="A0A382U367"/>
<dbReference type="InterPro" id="IPR029017">
    <property type="entry name" value="Enolase-like_N"/>
</dbReference>
<protein>
    <recommendedName>
        <fullName evidence="2">Mandelate racemase/muconate lactonizing enzyme N-terminal domain-containing protein</fullName>
    </recommendedName>
</protein>
<accession>A0A382U367</accession>
<dbReference type="SUPFAM" id="SSF54826">
    <property type="entry name" value="Enolase N-terminal domain-like"/>
    <property type="match status" value="1"/>
</dbReference>
<dbReference type="Gene3D" id="3.30.390.10">
    <property type="entry name" value="Enolase-like, N-terminal domain"/>
    <property type="match status" value="1"/>
</dbReference>
<proteinExistence type="predicted"/>